<feature type="region of interest" description="Disordered" evidence="17">
    <location>
        <begin position="936"/>
        <end position="996"/>
    </location>
</feature>
<evidence type="ECO:0000256" key="16">
    <source>
        <dbReference type="ARBA" id="ARBA00029362"/>
    </source>
</evidence>
<dbReference type="SMART" id="SM00220">
    <property type="entry name" value="S_TKc"/>
    <property type="match status" value="1"/>
</dbReference>
<dbReference type="Pfam" id="PF03416">
    <property type="entry name" value="Peptidase_C54"/>
    <property type="match status" value="1"/>
</dbReference>
<feature type="compositionally biased region" description="Basic and acidic residues" evidence="17">
    <location>
        <begin position="1105"/>
        <end position="1114"/>
    </location>
</feature>
<evidence type="ECO:0000259" key="18">
    <source>
        <dbReference type="PROSITE" id="PS50011"/>
    </source>
</evidence>
<feature type="domain" description="PDZ" evidence="19">
    <location>
        <begin position="456"/>
        <end position="544"/>
    </location>
</feature>
<organism evidence="21 22">
    <name type="scientific">Knipowitschia caucasica</name>
    <name type="common">Caucasian dwarf goby</name>
    <name type="synonym">Pomatoschistus caucasicus</name>
    <dbReference type="NCBI Taxonomy" id="637954"/>
    <lineage>
        <taxon>Eukaryota</taxon>
        <taxon>Metazoa</taxon>
        <taxon>Chordata</taxon>
        <taxon>Craniata</taxon>
        <taxon>Vertebrata</taxon>
        <taxon>Euteleostomi</taxon>
        <taxon>Actinopterygii</taxon>
        <taxon>Neopterygii</taxon>
        <taxon>Teleostei</taxon>
        <taxon>Neoteleostei</taxon>
        <taxon>Acanthomorphata</taxon>
        <taxon>Gobiaria</taxon>
        <taxon>Gobiiformes</taxon>
        <taxon>Gobioidei</taxon>
        <taxon>Gobiidae</taxon>
        <taxon>Gobiinae</taxon>
        <taxon>Knipowitschia</taxon>
    </lineage>
</organism>
<keyword evidence="3" id="KW-0813">Transport</keyword>
<dbReference type="InterPro" id="IPR038765">
    <property type="entry name" value="Papain-like_cys_pep_sf"/>
</dbReference>
<comment type="similarity">
    <text evidence="2">Belongs to the peptidase C54 family.</text>
</comment>
<feature type="region of interest" description="Disordered" evidence="17">
    <location>
        <begin position="1346"/>
        <end position="1369"/>
    </location>
</feature>
<feature type="domain" description="Protein kinase" evidence="18">
    <location>
        <begin position="1"/>
        <end position="132"/>
    </location>
</feature>
<keyword evidence="6" id="KW-0645">Protease</keyword>
<protein>
    <submittedName>
        <fullName evidence="21">Uncharacterized protein</fullName>
    </submittedName>
</protein>
<evidence type="ECO:0000256" key="12">
    <source>
        <dbReference type="ARBA" id="ARBA00022840"/>
    </source>
</evidence>
<keyword evidence="13" id="KW-0653">Protein transport</keyword>
<comment type="subcellular location">
    <subcellularLocation>
        <location evidence="1">Cytoplasm</location>
    </subcellularLocation>
</comment>
<dbReference type="Pfam" id="PF00069">
    <property type="entry name" value="Pkinase"/>
    <property type="match status" value="1"/>
</dbReference>
<comment type="catalytic activity">
    <reaction evidence="15">
        <text>[protein]-C-terminal L-amino acid-glycyl-phosphatidylserine + H2O = [protein]-C-terminal L-amino acid-glycine + a 1,2-diacyl-sn-glycero-3-phospho-L-serine</text>
        <dbReference type="Rhea" id="RHEA:67576"/>
        <dbReference type="Rhea" id="RHEA-COMP:17324"/>
        <dbReference type="Rhea" id="RHEA-COMP:17326"/>
        <dbReference type="ChEBI" id="CHEBI:15377"/>
        <dbReference type="ChEBI" id="CHEBI:57262"/>
        <dbReference type="ChEBI" id="CHEBI:172940"/>
        <dbReference type="ChEBI" id="CHEBI:172942"/>
    </reaction>
    <physiologicalReaction direction="left-to-right" evidence="15">
        <dbReference type="Rhea" id="RHEA:67577"/>
    </physiologicalReaction>
</comment>
<dbReference type="InterPro" id="IPR036034">
    <property type="entry name" value="PDZ_sf"/>
</dbReference>
<proteinExistence type="inferred from homology"/>
<dbReference type="GO" id="GO:0004197">
    <property type="term" value="F:cysteine-type endopeptidase activity"/>
    <property type="evidence" value="ECO:0007669"/>
    <property type="project" value="TreeGrafter"/>
</dbReference>
<dbReference type="GO" id="GO:0004674">
    <property type="term" value="F:protein serine/threonine kinase activity"/>
    <property type="evidence" value="ECO:0007669"/>
    <property type="project" value="UniProtKB-KW"/>
</dbReference>
<feature type="domain" description="AGC-kinase C-terminal" evidence="20">
    <location>
        <begin position="133"/>
        <end position="201"/>
    </location>
</feature>
<dbReference type="GO" id="GO:0000045">
    <property type="term" value="P:autophagosome assembly"/>
    <property type="evidence" value="ECO:0007669"/>
    <property type="project" value="TreeGrafter"/>
</dbReference>
<feature type="compositionally biased region" description="Low complexity" evidence="17">
    <location>
        <begin position="605"/>
        <end position="620"/>
    </location>
</feature>
<comment type="catalytic activity">
    <reaction evidence="16">
        <text>[protein]-C-terminal L-amino acid-glycyl-phosphatidylethanolamide + H2O = [protein]-C-terminal L-amino acid-glycine + a 1,2-diacyl-sn-glycero-3-phosphoethanolamine</text>
        <dbReference type="Rhea" id="RHEA:67548"/>
        <dbReference type="Rhea" id="RHEA-COMP:17323"/>
        <dbReference type="Rhea" id="RHEA-COMP:17324"/>
        <dbReference type="ChEBI" id="CHEBI:15377"/>
        <dbReference type="ChEBI" id="CHEBI:64612"/>
        <dbReference type="ChEBI" id="CHEBI:172940"/>
        <dbReference type="ChEBI" id="CHEBI:172941"/>
    </reaction>
    <physiologicalReaction direction="left-to-right" evidence="16">
        <dbReference type="Rhea" id="RHEA:67549"/>
    </physiologicalReaction>
</comment>
<evidence type="ECO:0000256" key="14">
    <source>
        <dbReference type="ARBA" id="ARBA00023006"/>
    </source>
</evidence>
<keyword evidence="5" id="KW-0723">Serine/threonine-protein kinase</keyword>
<evidence type="ECO:0000259" key="20">
    <source>
        <dbReference type="PROSITE" id="PS51285"/>
    </source>
</evidence>
<feature type="region of interest" description="Disordered" evidence="17">
    <location>
        <begin position="290"/>
        <end position="310"/>
    </location>
</feature>
<evidence type="ECO:0000256" key="13">
    <source>
        <dbReference type="ARBA" id="ARBA00022927"/>
    </source>
</evidence>
<dbReference type="PROSITE" id="PS51285">
    <property type="entry name" value="AGC_KINASE_CTER"/>
    <property type="match status" value="1"/>
</dbReference>
<dbReference type="CDD" id="cd23073">
    <property type="entry name" value="PDZ_MAST1"/>
    <property type="match status" value="1"/>
</dbReference>
<keyword evidence="7" id="KW-0808">Transferase</keyword>
<dbReference type="GO" id="GO:0015031">
    <property type="term" value="P:protein transport"/>
    <property type="evidence" value="ECO:0007669"/>
    <property type="project" value="UniProtKB-KW"/>
</dbReference>
<dbReference type="FunFam" id="2.30.42.10:FF:000008">
    <property type="entry name" value="microtubule-associated serine/threonine-protein kinase 4 isoform X2"/>
    <property type="match status" value="1"/>
</dbReference>
<keyword evidence="22" id="KW-1185">Reference proteome</keyword>
<dbReference type="PANTHER" id="PTHR22624">
    <property type="entry name" value="CYSTEINE PROTEASE ATG4"/>
    <property type="match status" value="1"/>
</dbReference>
<feature type="region of interest" description="Disordered" evidence="17">
    <location>
        <begin position="424"/>
        <end position="444"/>
    </location>
</feature>
<dbReference type="InterPro" id="IPR011009">
    <property type="entry name" value="Kinase-like_dom_sf"/>
</dbReference>
<dbReference type="PROSITE" id="PS50011">
    <property type="entry name" value="PROTEIN_KINASE_DOM"/>
    <property type="match status" value="1"/>
</dbReference>
<dbReference type="GO" id="GO:0005524">
    <property type="term" value="F:ATP binding"/>
    <property type="evidence" value="ECO:0007669"/>
    <property type="project" value="UniProtKB-KW"/>
</dbReference>
<evidence type="ECO:0000256" key="2">
    <source>
        <dbReference type="ARBA" id="ARBA00010958"/>
    </source>
</evidence>
<feature type="region of interest" description="Disordered" evidence="17">
    <location>
        <begin position="563"/>
        <end position="590"/>
    </location>
</feature>
<feature type="region of interest" description="Disordered" evidence="17">
    <location>
        <begin position="756"/>
        <end position="775"/>
    </location>
</feature>
<feature type="compositionally biased region" description="Polar residues" evidence="17">
    <location>
        <begin position="713"/>
        <end position="722"/>
    </location>
</feature>
<dbReference type="SMART" id="SM00228">
    <property type="entry name" value="PDZ"/>
    <property type="match status" value="1"/>
</dbReference>
<evidence type="ECO:0000256" key="4">
    <source>
        <dbReference type="ARBA" id="ARBA00022490"/>
    </source>
</evidence>
<evidence type="ECO:0000256" key="5">
    <source>
        <dbReference type="ARBA" id="ARBA00022527"/>
    </source>
</evidence>
<dbReference type="Gene3D" id="3.30.200.20">
    <property type="entry name" value="Phosphorylase Kinase, domain 1"/>
    <property type="match status" value="1"/>
</dbReference>
<feature type="region of interest" description="Disordered" evidence="17">
    <location>
        <begin position="803"/>
        <end position="828"/>
    </location>
</feature>
<dbReference type="InterPro" id="IPR001478">
    <property type="entry name" value="PDZ"/>
</dbReference>
<dbReference type="EMBL" id="OZ035825">
    <property type="protein sequence ID" value="CAL1601567.1"/>
    <property type="molecule type" value="Genomic_DNA"/>
</dbReference>
<evidence type="ECO:0000256" key="8">
    <source>
        <dbReference type="ARBA" id="ARBA00022741"/>
    </source>
</evidence>
<feature type="compositionally biased region" description="Basic and acidic residues" evidence="17">
    <location>
        <begin position="224"/>
        <end position="234"/>
    </location>
</feature>
<reference evidence="21 22" key="1">
    <citation type="submission" date="2024-04" db="EMBL/GenBank/DDBJ databases">
        <authorList>
            <person name="Waldvogel A.-M."/>
            <person name="Schoenle A."/>
        </authorList>
    </citation>
    <scope>NUCLEOTIDE SEQUENCE [LARGE SCALE GENOMIC DNA]</scope>
</reference>
<feature type="compositionally biased region" description="Low complexity" evidence="17">
    <location>
        <begin position="757"/>
        <end position="767"/>
    </location>
</feature>
<feature type="region of interest" description="Disordered" evidence="17">
    <location>
        <begin position="1104"/>
        <end position="1139"/>
    </location>
</feature>
<feature type="compositionally biased region" description="Basic and acidic residues" evidence="17">
    <location>
        <begin position="1191"/>
        <end position="1204"/>
    </location>
</feature>
<dbReference type="GO" id="GO:0035973">
    <property type="term" value="P:aggrephagy"/>
    <property type="evidence" value="ECO:0007669"/>
    <property type="project" value="TreeGrafter"/>
</dbReference>
<accession>A0AAV2LMU9</accession>
<evidence type="ECO:0000256" key="15">
    <source>
        <dbReference type="ARBA" id="ARBA00029289"/>
    </source>
</evidence>
<feature type="compositionally biased region" description="Polar residues" evidence="17">
    <location>
        <begin position="950"/>
        <end position="966"/>
    </location>
</feature>
<evidence type="ECO:0000259" key="19">
    <source>
        <dbReference type="PROSITE" id="PS50106"/>
    </source>
</evidence>
<keyword evidence="11" id="KW-0788">Thiol protease</keyword>
<evidence type="ECO:0000256" key="10">
    <source>
        <dbReference type="ARBA" id="ARBA00022801"/>
    </source>
</evidence>
<feature type="region of interest" description="Disordered" evidence="17">
    <location>
        <begin position="888"/>
        <end position="914"/>
    </location>
</feature>
<feature type="region of interest" description="Disordered" evidence="17">
    <location>
        <begin position="605"/>
        <end position="670"/>
    </location>
</feature>
<evidence type="ECO:0000256" key="3">
    <source>
        <dbReference type="ARBA" id="ARBA00022448"/>
    </source>
</evidence>
<evidence type="ECO:0000313" key="22">
    <source>
        <dbReference type="Proteomes" id="UP001497482"/>
    </source>
</evidence>
<feature type="region of interest" description="Disordered" evidence="17">
    <location>
        <begin position="210"/>
        <end position="234"/>
    </location>
</feature>
<evidence type="ECO:0000256" key="17">
    <source>
        <dbReference type="SAM" id="MobiDB-lite"/>
    </source>
</evidence>
<evidence type="ECO:0000313" key="21">
    <source>
        <dbReference type="EMBL" id="CAL1601567.1"/>
    </source>
</evidence>
<dbReference type="SUPFAM" id="SSF56112">
    <property type="entry name" value="Protein kinase-like (PK-like)"/>
    <property type="match status" value="1"/>
</dbReference>
<evidence type="ECO:0000256" key="6">
    <source>
        <dbReference type="ARBA" id="ARBA00022670"/>
    </source>
</evidence>
<dbReference type="InterPro" id="IPR000719">
    <property type="entry name" value="Prot_kinase_dom"/>
</dbReference>
<sequence>MILGSKSPKLQSRVLAPGSLLMDQPLFSLGKVCGTPEYIAPEVILRQGYGKPVDWWAMGIILYEFLVGCVPFFGDTPEELFGQVITDDIVWPNGDDALPADAQSLISALLQTNPLVRLGTGGAIEVKEDSFFTGLDWNSLLRQKAEFIPHLESEEDTSYFDTRSDRYHHINTYDEDDTNDDEPVEIRQFSSCSPRFSKVYSSMEHLAQLEQKASSSVSRREHRSPRDVTKRESLGSFSMRDKGWRTGSPEMKRLSYSESVYMEGDASPPLAARRRFSALMDTHRFASPLEAESESLTRPNPIRVRGTSLDGSCVPSPSILEQRNNIKEINGADKTCKQRELPATTSSINTLSPDRDVITPLFDPVGPRGTNDLVLRRARQKPLPTDEKRHSKTGNKVIKSASATALSVIIPSVDQHGAFSPLASPMSPHSFSSNPSSRDSSPSRDFFPAVSVLRSPITIHRSGKKYGFTLRAIRVYIGDSDIYSVHHIVWHIEDGGPAQEAGLCAGDLITHVNGEPVHGLVHTEVVELILKSGNKVTVTTTPFENTSIKVGPARKASYKCKMARRNKKTLGKDSQDSKKRNSLFRKITKQSNLLHTSRSLSSLNRSLSSSESLPGSPTHSLSARSPTQGYRSTTEPSHLGASSQSSSSSSSTPNSPAPSQHMRPSSLHGLSPKLHRQYRSARCKSAGNIPLSPLAHTPSPTQSSPPPLPGHTVGSSNTTQSFPVKLHSSPPVVRPRPKSAEPPRSPLLKRVQSAEKLGSPLTPSSSTGGLGGPLRKHSLEVQHSEYRKDAFLCELGLQSLLETDGENLPPNAPTMPSSSSSSSLPETGVLKPVRRLGRQESPLSRETLLAECERGRERETEPVLERASRLGAAQRRSQHDLFLLEQNARGHVDSSKSSCTPSKPIESVNGQKGSVKALQNQTDFISKLEQKIVSYNTDPKEQVKQDVTNKSHSSTSINKGSASSVDKNMLGMNKTFKSSGMGESLRKDSNDIGSKSPKLQSRVLAPVIPPHGQPLSLGKVRQGLGPVNCYRGTLDWEDKCRLEVVEEHSPSPSPSPTAVTPSLCGPSLCKSRPVSPGDKTSFVSQLTTVAKQVLAPIKLGSQEGAKSKVAEEKLGGTGGKCDASSGGRVGTAAVTQSPASSPLDKAATVHFLLNLSNPLNCFRMKSAAQYVGGVMQDEPLDIHRHQGSHGPRPDPTRDAAEEPDEVDKLKAKFVSVWNNVKYGWTIKTKTSFNKTSPIHILGQSFLLNSEDEVERFRLAFVSRIWMTYRKEFPQLEGTSWTSDCGWGCMLRSGQMMLAQGLLIHLMPRDWTWPDAHPLTDVDFEVFRPQSPVRAAGIPIPSFAASRMQNTPEKRSENMAKMSQKNRPEYTRDKQVEPIHHKLLAWFEDQPCAAFGVHELVEVGKSSGKKAGDWYGPSIVAHILRKAVSKTSVVHNLAVYVAQDCTVYKGDVIHQCDLSQSQPQSNHSWTSVIILVPVRLGSEALNPSYIECVKNILQLECCIGIIGGKPKHSLYFIGFQDEHLLYLDPHYCQPVVDFTDVNFSPESFHCSSPKKMPFNRMDPSCTIGFYAKTKKDFESLCSAVNVALTSSKENYSIFTFVEGRSQDYGLEDHSSNHSIPIAHIFPHHTVENNRRNSDEFVFL</sequence>
<keyword evidence="14" id="KW-0072">Autophagy</keyword>
<dbReference type="GO" id="GO:0016485">
    <property type="term" value="P:protein processing"/>
    <property type="evidence" value="ECO:0007669"/>
    <property type="project" value="TreeGrafter"/>
</dbReference>
<feature type="region of interest" description="Disordered" evidence="17">
    <location>
        <begin position="687"/>
        <end position="746"/>
    </location>
</feature>
<dbReference type="GO" id="GO:0034727">
    <property type="term" value="P:piecemeal microautophagy of the nucleus"/>
    <property type="evidence" value="ECO:0007669"/>
    <property type="project" value="TreeGrafter"/>
</dbReference>
<keyword evidence="10" id="KW-0378">Hydrolase</keyword>
<dbReference type="InterPro" id="IPR046792">
    <property type="entry name" value="Peptidase_C54_cat"/>
</dbReference>
<evidence type="ECO:0000256" key="1">
    <source>
        <dbReference type="ARBA" id="ARBA00004496"/>
    </source>
</evidence>
<feature type="compositionally biased region" description="Low complexity" evidence="17">
    <location>
        <begin position="642"/>
        <end position="659"/>
    </location>
</feature>
<keyword evidence="12" id="KW-0067">ATP-binding</keyword>
<dbReference type="Gene3D" id="2.30.42.10">
    <property type="match status" value="1"/>
</dbReference>
<dbReference type="PROSITE" id="PS50106">
    <property type="entry name" value="PDZ"/>
    <property type="match status" value="1"/>
</dbReference>
<evidence type="ECO:0000256" key="9">
    <source>
        <dbReference type="ARBA" id="ARBA00022777"/>
    </source>
</evidence>
<evidence type="ECO:0000256" key="11">
    <source>
        <dbReference type="ARBA" id="ARBA00022807"/>
    </source>
</evidence>
<dbReference type="GO" id="GO:0005737">
    <property type="term" value="C:cytoplasm"/>
    <property type="evidence" value="ECO:0007669"/>
    <property type="project" value="UniProtKB-SubCell"/>
</dbReference>
<dbReference type="Gene3D" id="1.10.510.10">
    <property type="entry name" value="Transferase(Phosphotransferase) domain 1"/>
    <property type="match status" value="1"/>
</dbReference>
<evidence type="ECO:0000256" key="7">
    <source>
        <dbReference type="ARBA" id="ARBA00022679"/>
    </source>
</evidence>
<feature type="compositionally biased region" description="Polar residues" evidence="17">
    <location>
        <begin position="621"/>
        <end position="636"/>
    </location>
</feature>
<dbReference type="InterPro" id="IPR005078">
    <property type="entry name" value="Peptidase_C54"/>
</dbReference>
<dbReference type="InterPro" id="IPR000961">
    <property type="entry name" value="AGC-kinase_C"/>
</dbReference>
<dbReference type="GO" id="GO:0000423">
    <property type="term" value="P:mitophagy"/>
    <property type="evidence" value="ECO:0007669"/>
    <property type="project" value="TreeGrafter"/>
</dbReference>
<feature type="compositionally biased region" description="Basic and acidic residues" evidence="17">
    <location>
        <begin position="570"/>
        <end position="579"/>
    </location>
</feature>
<dbReference type="SUPFAM" id="SSF50156">
    <property type="entry name" value="PDZ domain-like"/>
    <property type="match status" value="1"/>
</dbReference>
<keyword evidence="4" id="KW-0963">Cytoplasm</keyword>
<dbReference type="Pfam" id="PF00595">
    <property type="entry name" value="PDZ"/>
    <property type="match status" value="1"/>
</dbReference>
<name>A0AAV2LMU9_KNICA</name>
<dbReference type="GO" id="GO:0019786">
    <property type="term" value="F:protein-phosphatidylethanolamide deconjugating activity"/>
    <property type="evidence" value="ECO:0007669"/>
    <property type="project" value="InterPro"/>
</dbReference>
<feature type="compositionally biased region" description="Basic and acidic residues" evidence="17">
    <location>
        <begin position="938"/>
        <end position="949"/>
    </location>
</feature>
<dbReference type="SUPFAM" id="SSF54001">
    <property type="entry name" value="Cysteine proteinases"/>
    <property type="match status" value="1"/>
</dbReference>
<feature type="region of interest" description="Disordered" evidence="17">
    <location>
        <begin position="1181"/>
        <end position="1204"/>
    </location>
</feature>
<gene>
    <name evidence="21" type="ORF">KC01_LOCUS29506</name>
</gene>
<dbReference type="Proteomes" id="UP001497482">
    <property type="component" value="Chromosome 3"/>
</dbReference>
<dbReference type="PANTHER" id="PTHR22624:SF36">
    <property type="entry name" value="CYSTEINE PROTEASE ATG4D"/>
    <property type="match status" value="1"/>
</dbReference>
<keyword evidence="9" id="KW-0418">Kinase</keyword>
<keyword evidence="8" id="KW-0547">Nucleotide-binding</keyword>